<dbReference type="AlphaFoldDB" id="F3ZXI8"/>
<evidence type="ECO:0000256" key="2">
    <source>
        <dbReference type="ARBA" id="ARBA00022723"/>
    </source>
</evidence>
<accession>F3ZXI8</accession>
<dbReference type="InterPro" id="IPR013785">
    <property type="entry name" value="Aldolase_TIM"/>
</dbReference>
<evidence type="ECO:0000256" key="3">
    <source>
        <dbReference type="ARBA" id="ARBA00023004"/>
    </source>
</evidence>
<dbReference type="HOGENOM" id="CLU_962429_0_0_9"/>
<dbReference type="GO" id="GO:0003824">
    <property type="term" value="F:catalytic activity"/>
    <property type="evidence" value="ECO:0007669"/>
    <property type="project" value="InterPro"/>
</dbReference>
<evidence type="ECO:0000313" key="6">
    <source>
        <dbReference type="EMBL" id="AEE97669.1"/>
    </source>
</evidence>
<dbReference type="InterPro" id="IPR058240">
    <property type="entry name" value="rSAM_sf"/>
</dbReference>
<keyword evidence="3" id="KW-0408">Iron</keyword>
<dbReference type="STRING" id="697281.Mahau_2517"/>
<keyword evidence="7" id="KW-1185">Reference proteome</keyword>
<name>F3ZXI8_MAHA5</name>
<keyword evidence="2" id="KW-0479">Metal-binding</keyword>
<dbReference type="Pfam" id="PF04055">
    <property type="entry name" value="Radical_SAM"/>
    <property type="match status" value="1"/>
</dbReference>
<evidence type="ECO:0000259" key="5">
    <source>
        <dbReference type="PROSITE" id="PS51918"/>
    </source>
</evidence>
<dbReference type="SFLD" id="SFLDG01386">
    <property type="entry name" value="main_SPASM_domain-containing"/>
    <property type="match status" value="1"/>
</dbReference>
<dbReference type="GO" id="GO:0051536">
    <property type="term" value="F:iron-sulfur cluster binding"/>
    <property type="evidence" value="ECO:0007669"/>
    <property type="project" value="UniProtKB-KW"/>
</dbReference>
<dbReference type="InterPro" id="IPR006638">
    <property type="entry name" value="Elp3/MiaA/NifB-like_rSAM"/>
</dbReference>
<dbReference type="InterPro" id="IPR007197">
    <property type="entry name" value="rSAM"/>
</dbReference>
<evidence type="ECO:0000313" key="7">
    <source>
        <dbReference type="Proteomes" id="UP000008457"/>
    </source>
</evidence>
<dbReference type="Gene3D" id="3.20.20.70">
    <property type="entry name" value="Aldolase class I"/>
    <property type="match status" value="1"/>
</dbReference>
<protein>
    <submittedName>
        <fullName evidence="6">Radical SAM domain protein</fullName>
    </submittedName>
</protein>
<evidence type="ECO:0000256" key="4">
    <source>
        <dbReference type="ARBA" id="ARBA00023014"/>
    </source>
</evidence>
<dbReference type="PANTHER" id="PTHR11228:SF7">
    <property type="entry name" value="PQQA PEPTIDE CYCLASE"/>
    <property type="match status" value="1"/>
</dbReference>
<gene>
    <name evidence="6" type="ordered locus">Mahau_2517</name>
</gene>
<dbReference type="KEGG" id="mas:Mahau_2517"/>
<dbReference type="RefSeq" id="WP_013782093.1">
    <property type="nucleotide sequence ID" value="NC_015520.1"/>
</dbReference>
<dbReference type="SUPFAM" id="SSF102114">
    <property type="entry name" value="Radical SAM enzymes"/>
    <property type="match status" value="1"/>
</dbReference>
<feature type="domain" description="Radical SAM core" evidence="5">
    <location>
        <begin position="13"/>
        <end position="219"/>
    </location>
</feature>
<dbReference type="eggNOG" id="COG0535">
    <property type="taxonomic scope" value="Bacteria"/>
</dbReference>
<proteinExistence type="predicted"/>
<organism evidence="6 7">
    <name type="scientific">Mahella australiensis (strain DSM 15567 / CIP 107919 / 50-1 BON)</name>
    <dbReference type="NCBI Taxonomy" id="697281"/>
    <lineage>
        <taxon>Bacteria</taxon>
        <taxon>Bacillati</taxon>
        <taxon>Bacillota</taxon>
        <taxon>Clostridia</taxon>
        <taxon>Thermoanaerobacterales</taxon>
        <taxon>Thermoanaerobacterales Family IV. Incertae Sedis</taxon>
        <taxon>Mahella</taxon>
    </lineage>
</organism>
<dbReference type="SMART" id="SM00729">
    <property type="entry name" value="Elp3"/>
    <property type="match status" value="1"/>
</dbReference>
<reference evidence="7" key="1">
    <citation type="submission" date="2010-11" db="EMBL/GenBank/DDBJ databases">
        <title>The complete genome of Mahella australiensis DSM 15567.</title>
        <authorList>
            <consortium name="US DOE Joint Genome Institute (JGI-PGF)"/>
            <person name="Lucas S."/>
            <person name="Copeland A."/>
            <person name="Lapidus A."/>
            <person name="Bruce D."/>
            <person name="Goodwin L."/>
            <person name="Pitluck S."/>
            <person name="Kyrpides N."/>
            <person name="Mavromatis K."/>
            <person name="Pagani I."/>
            <person name="Ivanova N."/>
            <person name="Teshima H."/>
            <person name="Brettin T."/>
            <person name="Detter J.C."/>
            <person name="Han C."/>
            <person name="Tapia R."/>
            <person name="Land M."/>
            <person name="Hauser L."/>
            <person name="Markowitz V."/>
            <person name="Cheng J.-F."/>
            <person name="Hugenholtz P."/>
            <person name="Woyke T."/>
            <person name="Wu D."/>
            <person name="Spring S."/>
            <person name="Pukall R."/>
            <person name="Steenblock K."/>
            <person name="Schneider S."/>
            <person name="Klenk H.-P."/>
            <person name="Eisen J.A."/>
        </authorList>
    </citation>
    <scope>NUCLEOTIDE SEQUENCE [LARGE SCALE GENOMIC DNA]</scope>
    <source>
        <strain evidence="7">DSM 15567 / CIP 107919 / 50-1 BON</strain>
    </source>
</reference>
<dbReference type="EMBL" id="CP002360">
    <property type="protein sequence ID" value="AEE97669.1"/>
    <property type="molecule type" value="Genomic_DNA"/>
</dbReference>
<dbReference type="InterPro" id="IPR050377">
    <property type="entry name" value="Radical_SAM_PqqE_MftC-like"/>
</dbReference>
<dbReference type="Proteomes" id="UP000008457">
    <property type="component" value="Chromosome"/>
</dbReference>
<evidence type="ECO:0000256" key="1">
    <source>
        <dbReference type="ARBA" id="ARBA00022691"/>
    </source>
</evidence>
<dbReference type="PANTHER" id="PTHR11228">
    <property type="entry name" value="RADICAL SAM DOMAIN PROTEIN"/>
    <property type="match status" value="1"/>
</dbReference>
<dbReference type="GO" id="GO:0046872">
    <property type="term" value="F:metal ion binding"/>
    <property type="evidence" value="ECO:0007669"/>
    <property type="project" value="UniProtKB-KW"/>
</dbReference>
<dbReference type="SFLD" id="SFLDS00029">
    <property type="entry name" value="Radical_SAM"/>
    <property type="match status" value="1"/>
</dbReference>
<sequence>MSYDLSCCFRNGDKNKYRILWEITDMCNQRCPFCHAKGTNNITIEDVKKILDNLKILQIKDIILTGGEPFLRKDIFEIMDMIQRGGYCVDLCTNGTLLDKEKISNLKKYVSEISVSLDAHNRELYRVLRGRDDFDKVIQNIRELVFQGIAVHLICTLNSHNYPFVEQIIALAEELRVDSIAVANIIADIANDVDYVKSVLLTDAQCKDIMLLIERLRPVTGIIINTKNIRKVCDNKQCMAGKNILGITSDGYLISCIMRRNSRKIKITGKIDAQMLHDLTADYMESFQK</sequence>
<dbReference type="SFLD" id="SFLDG01067">
    <property type="entry name" value="SPASM/twitch_domain_containing"/>
    <property type="match status" value="1"/>
</dbReference>
<dbReference type="CDD" id="cd01335">
    <property type="entry name" value="Radical_SAM"/>
    <property type="match status" value="1"/>
</dbReference>
<dbReference type="PROSITE" id="PS51918">
    <property type="entry name" value="RADICAL_SAM"/>
    <property type="match status" value="1"/>
</dbReference>
<reference evidence="6 7" key="2">
    <citation type="journal article" date="2011" name="Stand. Genomic Sci.">
        <title>Complete genome sequence of Mahella australiensis type strain (50-1 BON).</title>
        <authorList>
            <person name="Sikorski J."/>
            <person name="Teshima H."/>
            <person name="Nolan M."/>
            <person name="Lucas S."/>
            <person name="Hammon N."/>
            <person name="Deshpande S."/>
            <person name="Cheng J.F."/>
            <person name="Pitluck S."/>
            <person name="Liolios K."/>
            <person name="Pagani I."/>
            <person name="Ivanova N."/>
            <person name="Huntemann M."/>
            <person name="Mavromatis K."/>
            <person name="Ovchinikova G."/>
            <person name="Pati A."/>
            <person name="Tapia R."/>
            <person name="Han C."/>
            <person name="Goodwin L."/>
            <person name="Chen A."/>
            <person name="Palaniappan K."/>
            <person name="Land M."/>
            <person name="Hauser L."/>
            <person name="Ngatchou-Djao O.D."/>
            <person name="Rohde M."/>
            <person name="Pukall R."/>
            <person name="Spring S."/>
            <person name="Abt B."/>
            <person name="Goker M."/>
            <person name="Detter J.C."/>
            <person name="Woyke T."/>
            <person name="Bristow J."/>
            <person name="Markowitz V."/>
            <person name="Hugenholtz P."/>
            <person name="Eisen J.A."/>
            <person name="Kyrpides N.C."/>
            <person name="Klenk H.P."/>
            <person name="Lapidus A."/>
        </authorList>
    </citation>
    <scope>NUCLEOTIDE SEQUENCE [LARGE SCALE GENOMIC DNA]</scope>
    <source>
        <strain evidence="7">DSM 15567 / CIP 107919 / 50-1 BON</strain>
    </source>
</reference>
<keyword evidence="1" id="KW-0949">S-adenosyl-L-methionine</keyword>
<keyword evidence="4" id="KW-0411">Iron-sulfur</keyword>